<dbReference type="InterPro" id="IPR009061">
    <property type="entry name" value="DNA-bd_dom_put_sf"/>
</dbReference>
<name>R2SJT2_9ENTE</name>
<evidence type="ECO:0000256" key="2">
    <source>
        <dbReference type="ARBA" id="ARBA00023125"/>
    </source>
</evidence>
<keyword evidence="4" id="KW-0804">Transcription</keyword>
<dbReference type="PRINTS" id="PR00040">
    <property type="entry name" value="HTHMERR"/>
</dbReference>
<dbReference type="SUPFAM" id="SSF46955">
    <property type="entry name" value="Putative DNA-binding domain"/>
    <property type="match status" value="1"/>
</dbReference>
<dbReference type="HOGENOM" id="CLU_060077_0_3_9"/>
<dbReference type="eggNOG" id="COG0789">
    <property type="taxonomic scope" value="Bacteria"/>
</dbReference>
<dbReference type="InterPro" id="IPR012925">
    <property type="entry name" value="TipAS_dom"/>
</dbReference>
<dbReference type="CDD" id="cd01106">
    <property type="entry name" value="HTH_TipAL-Mta"/>
    <property type="match status" value="1"/>
</dbReference>
<dbReference type="SUPFAM" id="SSF89082">
    <property type="entry name" value="Antibiotic binding domain of TipA-like multidrug resistance regulators"/>
    <property type="match status" value="1"/>
</dbReference>
<dbReference type="PROSITE" id="PS50937">
    <property type="entry name" value="HTH_MERR_2"/>
    <property type="match status" value="1"/>
</dbReference>
<dbReference type="OrthoDB" id="9814833at2"/>
<evidence type="ECO:0000313" key="7">
    <source>
        <dbReference type="Proteomes" id="UP000013782"/>
    </source>
</evidence>
<dbReference type="SMART" id="SM00422">
    <property type="entry name" value="HTH_MERR"/>
    <property type="match status" value="1"/>
</dbReference>
<evidence type="ECO:0000256" key="4">
    <source>
        <dbReference type="ARBA" id="ARBA00023163"/>
    </source>
</evidence>
<dbReference type="GO" id="GO:0003677">
    <property type="term" value="F:DNA binding"/>
    <property type="evidence" value="ECO:0007669"/>
    <property type="project" value="UniProtKB-KW"/>
</dbReference>
<dbReference type="AlphaFoldDB" id="R2SJT2"/>
<keyword evidence="2" id="KW-0238">DNA-binding</keyword>
<keyword evidence="1" id="KW-0805">Transcription regulation</keyword>
<dbReference type="PATRIC" id="fig|1158607.3.peg.2794"/>
<comment type="caution">
    <text evidence="6">The sequence shown here is derived from an EMBL/GenBank/DDBJ whole genome shotgun (WGS) entry which is preliminary data.</text>
</comment>
<dbReference type="InterPro" id="IPR036244">
    <property type="entry name" value="TipA-like_antibiotic-bd"/>
</dbReference>
<dbReference type="InterPro" id="IPR047057">
    <property type="entry name" value="MerR_fam"/>
</dbReference>
<evidence type="ECO:0000313" key="6">
    <source>
        <dbReference type="EMBL" id="EOH93161.1"/>
    </source>
</evidence>
<keyword evidence="3" id="KW-0010">Activator</keyword>
<keyword evidence="7" id="KW-1185">Reference proteome</keyword>
<evidence type="ECO:0000256" key="3">
    <source>
        <dbReference type="ARBA" id="ARBA00023159"/>
    </source>
</evidence>
<dbReference type="EMBL" id="AJAQ01000018">
    <property type="protein sequence ID" value="EOH93161.1"/>
    <property type="molecule type" value="Genomic_DNA"/>
</dbReference>
<feature type="domain" description="HTH merR-type" evidence="5">
    <location>
        <begin position="2"/>
        <end position="71"/>
    </location>
</feature>
<dbReference type="Pfam" id="PF13411">
    <property type="entry name" value="MerR_1"/>
    <property type="match status" value="1"/>
</dbReference>
<dbReference type="GO" id="GO:0003700">
    <property type="term" value="F:DNA-binding transcription factor activity"/>
    <property type="evidence" value="ECO:0007669"/>
    <property type="project" value="InterPro"/>
</dbReference>
<dbReference type="InterPro" id="IPR000551">
    <property type="entry name" value="MerR-type_HTH_dom"/>
</dbReference>
<gene>
    <name evidence="6" type="ORF">UAU_02804</name>
</gene>
<dbReference type="Pfam" id="PF07739">
    <property type="entry name" value="TipAS"/>
    <property type="match status" value="1"/>
</dbReference>
<proteinExistence type="predicted"/>
<dbReference type="Proteomes" id="UP000013782">
    <property type="component" value="Unassembled WGS sequence"/>
</dbReference>
<dbReference type="PANTHER" id="PTHR30204">
    <property type="entry name" value="REDOX-CYCLING DRUG-SENSING TRANSCRIPTIONAL ACTIVATOR SOXR"/>
    <property type="match status" value="1"/>
</dbReference>
<dbReference type="PANTHER" id="PTHR30204:SF90">
    <property type="entry name" value="HTH-TYPE TRANSCRIPTIONAL ACTIVATOR MTA"/>
    <property type="match status" value="1"/>
</dbReference>
<organism evidence="6 7">
    <name type="scientific">Enterococcus pallens ATCC BAA-351</name>
    <dbReference type="NCBI Taxonomy" id="1158607"/>
    <lineage>
        <taxon>Bacteria</taxon>
        <taxon>Bacillati</taxon>
        <taxon>Bacillota</taxon>
        <taxon>Bacilli</taxon>
        <taxon>Lactobacillales</taxon>
        <taxon>Enterococcaceae</taxon>
        <taxon>Enterococcus</taxon>
    </lineage>
</organism>
<protein>
    <recommendedName>
        <fullName evidence="5">HTH merR-type domain-containing protein</fullName>
    </recommendedName>
</protein>
<evidence type="ECO:0000259" key="5">
    <source>
        <dbReference type="PROSITE" id="PS50937"/>
    </source>
</evidence>
<evidence type="ECO:0000256" key="1">
    <source>
        <dbReference type="ARBA" id="ARBA00023015"/>
    </source>
</evidence>
<accession>R2SJT2</accession>
<dbReference type="Gene3D" id="1.10.490.50">
    <property type="entry name" value="Antibiotic binding domain of TipA-like multidrug resistance regulators"/>
    <property type="match status" value="1"/>
</dbReference>
<reference evidence="6 7" key="1">
    <citation type="submission" date="2013-02" db="EMBL/GenBank/DDBJ databases">
        <title>The Genome Sequence of Enterococcus pallens BAA-351.</title>
        <authorList>
            <consortium name="The Broad Institute Genome Sequencing Platform"/>
            <consortium name="The Broad Institute Genome Sequencing Center for Infectious Disease"/>
            <person name="Earl A.M."/>
            <person name="Gilmore M.S."/>
            <person name="Lebreton F."/>
            <person name="Walker B."/>
            <person name="Young S.K."/>
            <person name="Zeng Q."/>
            <person name="Gargeya S."/>
            <person name="Fitzgerald M."/>
            <person name="Haas B."/>
            <person name="Abouelleil A."/>
            <person name="Alvarado L."/>
            <person name="Arachchi H.M."/>
            <person name="Berlin A.M."/>
            <person name="Chapman S.B."/>
            <person name="Dewar J."/>
            <person name="Goldberg J."/>
            <person name="Griggs A."/>
            <person name="Gujja S."/>
            <person name="Hansen M."/>
            <person name="Howarth C."/>
            <person name="Imamovic A."/>
            <person name="Larimer J."/>
            <person name="McCowan C."/>
            <person name="Murphy C."/>
            <person name="Neiman D."/>
            <person name="Pearson M."/>
            <person name="Priest M."/>
            <person name="Roberts A."/>
            <person name="Saif S."/>
            <person name="Shea T."/>
            <person name="Sisk P."/>
            <person name="Sykes S."/>
            <person name="Wortman J."/>
            <person name="Nusbaum C."/>
            <person name="Birren B."/>
        </authorList>
    </citation>
    <scope>NUCLEOTIDE SEQUENCE [LARGE SCALE GENOMIC DNA]</scope>
    <source>
        <strain evidence="6 7">ATCC BAA-351</strain>
    </source>
</reference>
<sequence>MAYTVKQLADLSGVSPRTLRYYDEIGLLKPAEINLAGYRLYQQREVDRLQQILVYRSMGLPLKEIQQILDQPEFNIETALYKQQKQLLKKRQEINELLLLVDQTLAHYEGEQEMNNEEKFKLFKQQAWQENEAEYGEEIREKYGEETVKQAADKWSDMSQSDFQAREELEQELLMKLKKYGQAPALPSDLAEQIYALHKKWLQYSWQKYSVQAHRGVAEMYVLDERFTEYYELRAGKNAAHCLRDIIQFYA</sequence>
<dbReference type="Gene3D" id="1.10.1660.10">
    <property type="match status" value="1"/>
</dbReference>
<dbReference type="RefSeq" id="WP_010757787.1">
    <property type="nucleotide sequence ID" value="NZ_ASWD01000001.1"/>
</dbReference>
<dbReference type="STRING" id="160454.RV10_GL003731"/>